<keyword evidence="2" id="KW-0067">ATP-binding</keyword>
<dbReference type="PANTHER" id="PTHR13504">
    <property type="entry name" value="FIDO DOMAIN-CONTAINING PROTEIN DDB_G0283145"/>
    <property type="match status" value="1"/>
</dbReference>
<dbReference type="GO" id="GO:0005524">
    <property type="term" value="F:ATP binding"/>
    <property type="evidence" value="ECO:0007669"/>
    <property type="project" value="UniProtKB-KW"/>
</dbReference>
<dbReference type="RefSeq" id="WP_146089803.1">
    <property type="nucleotide sequence ID" value="NZ_JACIGC010000003.1"/>
</dbReference>
<keyword evidence="2" id="KW-0547">Nucleotide-binding</keyword>
<keyword evidence="4" id="KW-1185">Reference proteome</keyword>
<accession>A0A2S6NFQ4</accession>
<dbReference type="Gene3D" id="1.10.3290.10">
    <property type="entry name" value="Fido-like domain"/>
    <property type="match status" value="1"/>
</dbReference>
<sequence>MIDLGNPRTIKISSDTTELLAQIDGSLAEFNKLRPLDRDTEVRIKMAFLPDRVTASLNMEGIIATRRQTLAVLDAMTLNENSSKTEQEILNALEADEYTFEGSQDIKGLSEHFIREINALIERRIGEAPGAFRLRDISISQAVFKPPSHYEVPQLITRLVDIYNNGGFEHAVVGAVWLHNRFTYIHPFLDGNGRTGRLLQDYCLLKGGLFPTGIPSAKRDDYYDALASADANDWNPLIQIVALRELEVIAKAFAVANERQERSAWIKALARKASDKKAGALYKQYLVWSHKMSEIRAVFEYAAREFNEASEFIIVHIDNFDLIDFSVWKEICERGHSTKTWSFSLTFQVENQRLFKYVFYFRRHKFNRSDIFNSSAPIVGLFVTGGAYEDKYEFSGKFVDSGVRLREVLFFHEETYEYIGIGEYDKDLHGHFVEITTCNYVDDINLIVQKFFEDILLKKIGI</sequence>
<feature type="binding site" evidence="2">
    <location>
        <begin position="190"/>
        <end position="197"/>
    </location>
    <ligand>
        <name>ATP</name>
        <dbReference type="ChEBI" id="CHEBI:30616"/>
    </ligand>
</feature>
<evidence type="ECO:0000256" key="2">
    <source>
        <dbReference type="PIRSR" id="PIRSR640198-2"/>
    </source>
</evidence>
<feature type="active site" evidence="1">
    <location>
        <position position="186"/>
    </location>
</feature>
<reference evidence="3 4" key="1">
    <citation type="journal article" date="2018" name="Arch. Microbiol.">
        <title>New insights into the metabolic potential of the phototrophic purple bacterium Rhodopila globiformis DSM 161(T) from its draft genome sequence and evidence for a vanadium-dependent nitrogenase.</title>
        <authorList>
            <person name="Imhoff J.F."/>
            <person name="Rahn T."/>
            <person name="Kunzel S."/>
            <person name="Neulinger S.C."/>
        </authorList>
    </citation>
    <scope>NUCLEOTIDE SEQUENCE [LARGE SCALE GENOMIC DNA]</scope>
    <source>
        <strain evidence="3 4">DSM 16996</strain>
    </source>
</reference>
<feature type="binding site" evidence="2">
    <location>
        <begin position="222"/>
        <end position="223"/>
    </location>
    <ligand>
        <name>ATP</name>
        <dbReference type="ChEBI" id="CHEBI:30616"/>
    </ligand>
</feature>
<gene>
    <name evidence="3" type="ORF">CCR94_01710</name>
</gene>
<dbReference type="Pfam" id="PF02661">
    <property type="entry name" value="Fic"/>
    <property type="match status" value="1"/>
</dbReference>
<evidence type="ECO:0000313" key="3">
    <source>
        <dbReference type="EMBL" id="PPQ33458.1"/>
    </source>
</evidence>
<comment type="caution">
    <text evidence="3">The sequence shown here is derived from an EMBL/GenBank/DDBJ whole genome shotgun (WGS) entry which is preliminary data.</text>
</comment>
<proteinExistence type="predicted"/>
<dbReference type="EMBL" id="NHSJ01000019">
    <property type="protein sequence ID" value="PPQ33458.1"/>
    <property type="molecule type" value="Genomic_DNA"/>
</dbReference>
<evidence type="ECO:0000313" key="4">
    <source>
        <dbReference type="Proteomes" id="UP000239089"/>
    </source>
</evidence>
<evidence type="ECO:0000256" key="1">
    <source>
        <dbReference type="PIRSR" id="PIRSR640198-1"/>
    </source>
</evidence>
<dbReference type="OrthoDB" id="9813719at2"/>
<dbReference type="AlphaFoldDB" id="A0A2S6NFQ4"/>
<dbReference type="PANTHER" id="PTHR13504:SF38">
    <property type="entry name" value="FIDO DOMAIN-CONTAINING PROTEIN"/>
    <property type="match status" value="1"/>
</dbReference>
<dbReference type="InterPro" id="IPR040198">
    <property type="entry name" value="Fido_containing"/>
</dbReference>
<organism evidence="3 4">
    <name type="scientific">Rhodoblastus sphagnicola</name>
    <dbReference type="NCBI Taxonomy" id="333368"/>
    <lineage>
        <taxon>Bacteria</taxon>
        <taxon>Pseudomonadati</taxon>
        <taxon>Pseudomonadota</taxon>
        <taxon>Alphaproteobacteria</taxon>
        <taxon>Hyphomicrobiales</taxon>
        <taxon>Rhodoblastaceae</taxon>
        <taxon>Rhodoblastus</taxon>
    </lineage>
</organism>
<dbReference type="SUPFAM" id="SSF140931">
    <property type="entry name" value="Fic-like"/>
    <property type="match status" value="1"/>
</dbReference>
<name>A0A2S6NFQ4_9HYPH</name>
<dbReference type="Proteomes" id="UP000239089">
    <property type="component" value="Unassembled WGS sequence"/>
</dbReference>
<dbReference type="PROSITE" id="PS51459">
    <property type="entry name" value="FIDO"/>
    <property type="match status" value="1"/>
</dbReference>
<dbReference type="InterPro" id="IPR036597">
    <property type="entry name" value="Fido-like_dom_sf"/>
</dbReference>
<dbReference type="InterPro" id="IPR003812">
    <property type="entry name" value="Fido"/>
</dbReference>
<protein>
    <submittedName>
        <fullName evidence="3">Uncharacterized protein</fullName>
    </submittedName>
</protein>